<dbReference type="PIRSF" id="PIRSF004555">
    <property type="entry name" value="UCP004555"/>
    <property type="match status" value="1"/>
</dbReference>
<comment type="similarity">
    <text evidence="2">Belongs to the YbaB/EbfC family.</text>
</comment>
<accession>A0A0H4VUK4</accession>
<sequence>MFDMMGMMNKVKEMQAKMKEAQDNLRHITVSAEAGGGMVKATASGDRRLLKVELDETLMNPADKEMLADLVVAAVNKALDEAGERGKEEIKKQTAGMMPNIPGLDLSNFGL</sequence>
<evidence type="ECO:0000256" key="2">
    <source>
        <dbReference type="HAMAP-Rule" id="MF_00274"/>
    </source>
</evidence>
<dbReference type="GO" id="GO:0005829">
    <property type="term" value="C:cytosol"/>
    <property type="evidence" value="ECO:0007669"/>
    <property type="project" value="TreeGrafter"/>
</dbReference>
<dbReference type="AlphaFoldDB" id="A0A0H4VUK4"/>
<dbReference type="EMBL" id="CP010777">
    <property type="protein sequence ID" value="AKQ47519.1"/>
    <property type="molecule type" value="Genomic_DNA"/>
</dbReference>
<evidence type="ECO:0000313" key="5">
    <source>
        <dbReference type="Proteomes" id="UP000036458"/>
    </source>
</evidence>
<dbReference type="PANTHER" id="PTHR33449:SF1">
    <property type="entry name" value="NUCLEOID-ASSOCIATED PROTEIN YBAB"/>
    <property type="match status" value="1"/>
</dbReference>
<dbReference type="SUPFAM" id="SSF82607">
    <property type="entry name" value="YbaB-like"/>
    <property type="match status" value="1"/>
</dbReference>
<keyword evidence="3" id="KW-0175">Coiled coil</keyword>
<comment type="subcellular location">
    <subcellularLocation>
        <location evidence="2">Cytoplasm</location>
        <location evidence="2">Nucleoid</location>
    </subcellularLocation>
</comment>
<dbReference type="Proteomes" id="UP000036458">
    <property type="component" value="Chromosome"/>
</dbReference>
<comment type="function">
    <text evidence="2">Binds to DNA and alters its conformation. May be involved in regulation of gene expression, nucleoid organization and DNA protection.</text>
</comment>
<dbReference type="OrthoDB" id="9808738at2"/>
<dbReference type="KEGG" id="ruf:TH63_05850"/>
<evidence type="ECO:0000256" key="1">
    <source>
        <dbReference type="ARBA" id="ARBA00023125"/>
    </source>
</evidence>
<dbReference type="Gene3D" id="3.30.1310.10">
    <property type="entry name" value="Nucleoid-associated protein YbaB-like domain"/>
    <property type="match status" value="1"/>
</dbReference>
<dbReference type="STRING" id="1379910.TH63_05850"/>
<evidence type="ECO:0000313" key="4">
    <source>
        <dbReference type="EMBL" id="AKQ47519.1"/>
    </source>
</evidence>
<keyword evidence="2" id="KW-0963">Cytoplasm</keyword>
<dbReference type="NCBIfam" id="TIGR00103">
    <property type="entry name" value="DNA_YbaB_EbfC"/>
    <property type="match status" value="1"/>
</dbReference>
<dbReference type="PANTHER" id="PTHR33449">
    <property type="entry name" value="NUCLEOID-ASSOCIATED PROTEIN YBAB"/>
    <property type="match status" value="1"/>
</dbReference>
<dbReference type="RefSeq" id="WP_048922614.1">
    <property type="nucleotide sequence ID" value="NZ_CP010777.1"/>
</dbReference>
<dbReference type="PATRIC" id="fig|1379910.4.peg.1275"/>
<dbReference type="HAMAP" id="MF_00274">
    <property type="entry name" value="DNA_YbaB_EbfC"/>
    <property type="match status" value="1"/>
</dbReference>
<gene>
    <name evidence="4" type="ORF">TH63_05850</name>
</gene>
<dbReference type="InterPro" id="IPR004401">
    <property type="entry name" value="YbaB/EbfC"/>
</dbReference>
<organism evidence="4 5">
    <name type="scientific">Rufibacter radiotolerans</name>
    <dbReference type="NCBI Taxonomy" id="1379910"/>
    <lineage>
        <taxon>Bacteria</taxon>
        <taxon>Pseudomonadati</taxon>
        <taxon>Bacteroidota</taxon>
        <taxon>Cytophagia</taxon>
        <taxon>Cytophagales</taxon>
        <taxon>Hymenobacteraceae</taxon>
        <taxon>Rufibacter</taxon>
    </lineage>
</organism>
<reference evidence="4 5" key="1">
    <citation type="submission" date="2015-01" db="EMBL/GenBank/DDBJ databases">
        <title>Rufibacter sp./DG31D/ whole genome sequencing.</title>
        <authorList>
            <person name="Kim M.K."/>
            <person name="Srinivasan S."/>
            <person name="Lee J.-J."/>
        </authorList>
    </citation>
    <scope>NUCLEOTIDE SEQUENCE [LARGE SCALE GENOMIC DNA]</scope>
    <source>
        <strain evidence="4 5">DG31D</strain>
    </source>
</reference>
<dbReference type="GO" id="GO:0003677">
    <property type="term" value="F:DNA binding"/>
    <property type="evidence" value="ECO:0007669"/>
    <property type="project" value="UniProtKB-UniRule"/>
</dbReference>
<evidence type="ECO:0000256" key="3">
    <source>
        <dbReference type="SAM" id="Coils"/>
    </source>
</evidence>
<feature type="coiled-coil region" evidence="3">
    <location>
        <begin position="4"/>
        <end position="31"/>
    </location>
</feature>
<dbReference type="GO" id="GO:0043590">
    <property type="term" value="C:bacterial nucleoid"/>
    <property type="evidence" value="ECO:0007669"/>
    <property type="project" value="UniProtKB-UniRule"/>
</dbReference>
<protein>
    <recommendedName>
        <fullName evidence="2">Nucleoid-associated protein TH63_05850</fullName>
    </recommendedName>
</protein>
<dbReference type="InterPro" id="IPR036894">
    <property type="entry name" value="YbaB-like_sf"/>
</dbReference>
<proteinExistence type="inferred from homology"/>
<dbReference type="Pfam" id="PF02575">
    <property type="entry name" value="YbaB_DNA_bd"/>
    <property type="match status" value="1"/>
</dbReference>
<keyword evidence="1 2" id="KW-0238">DNA-binding</keyword>
<keyword evidence="5" id="KW-1185">Reference proteome</keyword>
<comment type="subunit">
    <text evidence="2">Homodimer.</text>
</comment>
<name>A0A0H4VUK4_9BACT</name>